<evidence type="ECO:0000313" key="6">
    <source>
        <dbReference type="Proteomes" id="UP000637239"/>
    </source>
</evidence>
<dbReference type="InterPro" id="IPR019826">
    <property type="entry name" value="Carboxylesterase_B_AS"/>
</dbReference>
<dbReference type="PROSITE" id="PS00122">
    <property type="entry name" value="CARBOXYLESTERASE_B_1"/>
    <property type="match status" value="1"/>
</dbReference>
<gene>
    <name evidence="5" type="ORF">ACHE_41296S</name>
</gene>
<comment type="similarity">
    <text evidence="1 3">Belongs to the type-B carboxylesterase/lipase family.</text>
</comment>
<dbReference type="SUPFAM" id="SSF53474">
    <property type="entry name" value="alpha/beta-Hydrolases"/>
    <property type="match status" value="1"/>
</dbReference>
<dbReference type="GO" id="GO:0016787">
    <property type="term" value="F:hydrolase activity"/>
    <property type="evidence" value="ECO:0007669"/>
    <property type="project" value="UniProtKB-KW"/>
</dbReference>
<dbReference type="AlphaFoldDB" id="A0A7R7VQB4"/>
<evidence type="ECO:0000256" key="2">
    <source>
        <dbReference type="ARBA" id="ARBA00022801"/>
    </source>
</evidence>
<dbReference type="PANTHER" id="PTHR11559">
    <property type="entry name" value="CARBOXYLESTERASE"/>
    <property type="match status" value="1"/>
</dbReference>
<feature type="domain" description="Carboxylesterase type B" evidence="4">
    <location>
        <begin position="1"/>
        <end position="140"/>
    </location>
</feature>
<dbReference type="InterPro" id="IPR050309">
    <property type="entry name" value="Type-B_Carboxylest/Lipase"/>
</dbReference>
<keyword evidence="6" id="KW-1185">Reference proteome</keyword>
<dbReference type="RefSeq" id="XP_043137254.1">
    <property type="nucleotide sequence ID" value="XM_043279590.1"/>
</dbReference>
<evidence type="ECO:0000256" key="3">
    <source>
        <dbReference type="RuleBase" id="RU361235"/>
    </source>
</evidence>
<dbReference type="KEGG" id="ache:ACHE_41296S"/>
<evidence type="ECO:0000313" key="5">
    <source>
        <dbReference type="EMBL" id="BCR88732.1"/>
    </source>
</evidence>
<keyword evidence="2 3" id="KW-0378">Hydrolase</keyword>
<dbReference type="InterPro" id="IPR002018">
    <property type="entry name" value="CarbesteraseB"/>
</dbReference>
<proteinExistence type="inferred from homology"/>
<organism evidence="5 6">
    <name type="scientific">Aspergillus chevalieri</name>
    <name type="common">Eurotium chevalieri</name>
    <dbReference type="NCBI Taxonomy" id="182096"/>
    <lineage>
        <taxon>Eukaryota</taxon>
        <taxon>Fungi</taxon>
        <taxon>Dikarya</taxon>
        <taxon>Ascomycota</taxon>
        <taxon>Pezizomycotina</taxon>
        <taxon>Eurotiomycetes</taxon>
        <taxon>Eurotiomycetidae</taxon>
        <taxon>Eurotiales</taxon>
        <taxon>Aspergillaceae</taxon>
        <taxon>Aspergillus</taxon>
        <taxon>Aspergillus subgen. Aspergillus</taxon>
    </lineage>
</organism>
<dbReference type="Gene3D" id="3.40.50.1820">
    <property type="entry name" value="alpha/beta hydrolase"/>
    <property type="match status" value="1"/>
</dbReference>
<sequence length="238" mass="26359">MLDQFAALKWVHANIDAFGGDPSRITVMGQSAGSAATRHNLNSNLTRGLITGAIIESGVRDPRNPLYTSLAEAYITLNDSYATGVEYLSSLGLSSIADAREKSMDELLNATISASGDSISFSATLDYYAMPDTYWNTLRRQLQPEHQRYRVLVRFELNILEPLVQALPLSVSLQRLKTTASGAYNSMFTDRSKVGTYFWSRLWATARSSPVYNYFWDHAPPGQSSGAAHESEVNYVLK</sequence>
<dbReference type="InterPro" id="IPR029058">
    <property type="entry name" value="AB_hydrolase_fold"/>
</dbReference>
<name>A0A7R7VQB4_ASPCH</name>
<protein>
    <recommendedName>
        <fullName evidence="3">Carboxylic ester hydrolase</fullName>
        <ecNumber evidence="3">3.1.1.-</ecNumber>
    </recommendedName>
</protein>
<dbReference type="Pfam" id="PF00135">
    <property type="entry name" value="COesterase"/>
    <property type="match status" value="1"/>
</dbReference>
<reference evidence="5" key="1">
    <citation type="submission" date="2021-01" db="EMBL/GenBank/DDBJ databases">
        <authorList>
            <consortium name="Aspergillus chevalieri M1 genome sequencing consortium"/>
            <person name="Kazuki M."/>
            <person name="Futagami T."/>
        </authorList>
    </citation>
    <scope>NUCLEOTIDE SEQUENCE</scope>
    <source>
        <strain evidence="5">M1</strain>
    </source>
</reference>
<accession>A0A7R7VQB4</accession>
<evidence type="ECO:0000259" key="4">
    <source>
        <dbReference type="Pfam" id="PF00135"/>
    </source>
</evidence>
<reference evidence="5" key="2">
    <citation type="submission" date="2021-02" db="EMBL/GenBank/DDBJ databases">
        <title>Aspergillus chevalieri M1 genome sequence.</title>
        <authorList>
            <person name="Kadooka C."/>
            <person name="Mori K."/>
            <person name="Futagami T."/>
        </authorList>
    </citation>
    <scope>NUCLEOTIDE SEQUENCE</scope>
    <source>
        <strain evidence="5">M1</strain>
    </source>
</reference>
<evidence type="ECO:0000256" key="1">
    <source>
        <dbReference type="ARBA" id="ARBA00005964"/>
    </source>
</evidence>
<dbReference type="Proteomes" id="UP000637239">
    <property type="component" value="Chromosome 4"/>
</dbReference>
<dbReference type="EMBL" id="AP024419">
    <property type="protein sequence ID" value="BCR88732.1"/>
    <property type="molecule type" value="Genomic_DNA"/>
</dbReference>
<dbReference type="GeneID" id="66983090"/>
<dbReference type="EC" id="3.1.1.-" evidence="3"/>